<evidence type="ECO:0000256" key="1">
    <source>
        <dbReference type="SAM" id="Phobius"/>
    </source>
</evidence>
<keyword evidence="1" id="KW-0472">Membrane</keyword>
<keyword evidence="1" id="KW-1133">Transmembrane helix</keyword>
<name>A0AA39WVP1_9PEZI</name>
<feature type="transmembrane region" description="Helical" evidence="1">
    <location>
        <begin position="479"/>
        <end position="502"/>
    </location>
</feature>
<accession>A0AA39WVP1</accession>
<dbReference type="EMBL" id="JAULSU010000003">
    <property type="protein sequence ID" value="KAK0622479.1"/>
    <property type="molecule type" value="Genomic_DNA"/>
</dbReference>
<evidence type="ECO:0000313" key="3">
    <source>
        <dbReference type="Proteomes" id="UP001175000"/>
    </source>
</evidence>
<dbReference type="Proteomes" id="UP001175000">
    <property type="component" value="Unassembled WGS sequence"/>
</dbReference>
<organism evidence="2 3">
    <name type="scientific">Immersiella caudata</name>
    <dbReference type="NCBI Taxonomy" id="314043"/>
    <lineage>
        <taxon>Eukaryota</taxon>
        <taxon>Fungi</taxon>
        <taxon>Dikarya</taxon>
        <taxon>Ascomycota</taxon>
        <taxon>Pezizomycotina</taxon>
        <taxon>Sordariomycetes</taxon>
        <taxon>Sordariomycetidae</taxon>
        <taxon>Sordariales</taxon>
        <taxon>Lasiosphaeriaceae</taxon>
        <taxon>Immersiella</taxon>
    </lineage>
</organism>
<protein>
    <submittedName>
        <fullName evidence="2">Uncharacterized protein</fullName>
    </submittedName>
</protein>
<evidence type="ECO:0000313" key="2">
    <source>
        <dbReference type="EMBL" id="KAK0622479.1"/>
    </source>
</evidence>
<dbReference type="AlphaFoldDB" id="A0AA39WVP1"/>
<keyword evidence="1" id="KW-0812">Transmembrane</keyword>
<comment type="caution">
    <text evidence="2">The sequence shown here is derived from an EMBL/GenBank/DDBJ whole genome shotgun (WGS) entry which is preliminary data.</text>
</comment>
<feature type="transmembrane region" description="Helical" evidence="1">
    <location>
        <begin position="136"/>
        <end position="155"/>
    </location>
</feature>
<proteinExistence type="predicted"/>
<gene>
    <name evidence="2" type="ORF">B0T14DRAFT_494129</name>
</gene>
<sequence>MAKKSRGLQGQLSAFFLQFMILLFCIAAYVCIILIALASEWAQSASDRGQRLGPLLRVEVGTIITVVRVLQGLLSAASTVLLTQTLLHLKWSLLHRRGSKGIRYKTMLALSPTTLDWGSLRLMLSSKSRLSTKFWALLRLSLVALIWLSGMLLFFRTSVVTVYDTIESFEASAGVGPFNGSYVEPFLKSLTRTAPDHPFSILPYTYYGIVYNLISNPLFTTAVDPLHCSKSINNMDCQSYLLSGGLSMVTPFNPGSHRDTHPLVRIHSIPAIHIDFNSPRHPFTPPESDCTTIGSNTTFIAIKLCISPVPTSPSSLTATLIPCEGLSPTNSCVPLPSPYQTQNLTTTISFSTRTATMLTSRANLTILSVTNLTPLELAPFSPSDLTAYRTALSWLLDYQAAGIPAPSSIIESFWTSRNQLSSQTADGVLLQHLRSILVFPVWLFNGNNWGRGNETTRVDGGMRRGEVVRGFGKLRFDRGVLGGFVVLQGGVLVVMMAGWVWIVMGITASGRGKGMPNVSSFPLFDVGFKSRVVGEMDRGRVWEAGDGEVLGALEEVRVVADVIGEEEGKGGGRSPH</sequence>
<feature type="transmembrane region" description="Helical" evidence="1">
    <location>
        <begin position="12"/>
        <end position="38"/>
    </location>
</feature>
<reference evidence="2" key="1">
    <citation type="submission" date="2023-06" db="EMBL/GenBank/DDBJ databases">
        <title>Genome-scale phylogeny and comparative genomics of the fungal order Sordariales.</title>
        <authorList>
            <consortium name="Lawrence Berkeley National Laboratory"/>
            <person name="Hensen N."/>
            <person name="Bonometti L."/>
            <person name="Westerberg I."/>
            <person name="Brannstrom I.O."/>
            <person name="Guillou S."/>
            <person name="Cros-Aarteil S."/>
            <person name="Calhoun S."/>
            <person name="Haridas S."/>
            <person name="Kuo A."/>
            <person name="Mondo S."/>
            <person name="Pangilinan J."/>
            <person name="Riley R."/>
            <person name="Labutti K."/>
            <person name="Andreopoulos B."/>
            <person name="Lipzen A."/>
            <person name="Chen C."/>
            <person name="Yanf M."/>
            <person name="Daum C."/>
            <person name="Ng V."/>
            <person name="Clum A."/>
            <person name="Steindorff A."/>
            <person name="Ohm R."/>
            <person name="Martin F."/>
            <person name="Silar P."/>
            <person name="Natvig D."/>
            <person name="Lalanne C."/>
            <person name="Gautier V."/>
            <person name="Ament-Velasquez S.L."/>
            <person name="Kruys A."/>
            <person name="Hutchinson M.I."/>
            <person name="Powell A.J."/>
            <person name="Barry K."/>
            <person name="Miller A.N."/>
            <person name="Grigoriev I.V."/>
            <person name="Debuchy R."/>
            <person name="Gladieux P."/>
            <person name="Thoren M.H."/>
            <person name="Johannesson H."/>
        </authorList>
    </citation>
    <scope>NUCLEOTIDE SEQUENCE</scope>
    <source>
        <strain evidence="2">CBS 606.72</strain>
    </source>
</reference>
<keyword evidence="3" id="KW-1185">Reference proteome</keyword>